<evidence type="ECO:0000313" key="1">
    <source>
        <dbReference type="EMBL" id="KRY78515.1"/>
    </source>
</evidence>
<dbReference type="EMBL" id="JYDR01000003">
    <property type="protein sequence ID" value="KRY78515.1"/>
    <property type="molecule type" value="Genomic_DNA"/>
</dbReference>
<evidence type="ECO:0000313" key="4">
    <source>
        <dbReference type="Proteomes" id="UP000054826"/>
    </source>
</evidence>
<reference evidence="3 4" key="1">
    <citation type="submission" date="2015-01" db="EMBL/GenBank/DDBJ databases">
        <title>Evolution of Trichinella species and genotypes.</title>
        <authorList>
            <person name="Korhonen P.K."/>
            <person name="Edoardo P."/>
            <person name="Giuseppe L.R."/>
            <person name="Gasser R.B."/>
        </authorList>
    </citation>
    <scope>NUCLEOTIDE SEQUENCE [LARGE SCALE GENOMIC DNA]</scope>
    <source>
        <strain evidence="1">ISS13</strain>
        <strain evidence="2">ISS176</strain>
    </source>
</reference>
<evidence type="ECO:0000313" key="3">
    <source>
        <dbReference type="Proteomes" id="UP000054632"/>
    </source>
</evidence>
<dbReference type="AlphaFoldDB" id="A0A0V1KGC9"/>
<comment type="caution">
    <text evidence="2">The sequence shown here is derived from an EMBL/GenBank/DDBJ whole genome shotgun (WGS) entry which is preliminary data.</text>
</comment>
<sequence>MKVVDSTTATATVCFFLDEILFLDTPVFQAPCIIVVVSICYENTIKIMYTIYQYNIPLYEMTIFSWSD</sequence>
<accession>A0A0V1KGC9</accession>
<dbReference type="Proteomes" id="UP000054826">
    <property type="component" value="Unassembled WGS sequence"/>
</dbReference>
<name>A0A0V1KGC9_TRIPS</name>
<organism evidence="2 4">
    <name type="scientific">Trichinella pseudospiralis</name>
    <name type="common">Parasitic roundworm</name>
    <dbReference type="NCBI Taxonomy" id="6337"/>
    <lineage>
        <taxon>Eukaryota</taxon>
        <taxon>Metazoa</taxon>
        <taxon>Ecdysozoa</taxon>
        <taxon>Nematoda</taxon>
        <taxon>Enoplea</taxon>
        <taxon>Dorylaimia</taxon>
        <taxon>Trichinellida</taxon>
        <taxon>Trichinellidae</taxon>
        <taxon>Trichinella</taxon>
    </lineage>
</organism>
<dbReference type="Proteomes" id="UP000054632">
    <property type="component" value="Unassembled WGS sequence"/>
</dbReference>
<evidence type="ECO:0000313" key="2">
    <source>
        <dbReference type="EMBL" id="KRZ46225.1"/>
    </source>
</evidence>
<proteinExistence type="predicted"/>
<gene>
    <name evidence="1" type="ORF">T4A_10143</name>
    <name evidence="2" type="ORF">T4C_9765</name>
</gene>
<dbReference type="EMBL" id="JYDV01000001">
    <property type="protein sequence ID" value="KRZ46225.1"/>
    <property type="molecule type" value="Genomic_DNA"/>
</dbReference>
<protein>
    <submittedName>
        <fullName evidence="2">Uncharacterized protein</fullName>
    </submittedName>
</protein>